<feature type="compositionally biased region" description="Polar residues" evidence="6">
    <location>
        <begin position="909"/>
        <end position="958"/>
    </location>
</feature>
<dbReference type="SUPFAM" id="SSF56219">
    <property type="entry name" value="DNase I-like"/>
    <property type="match status" value="1"/>
</dbReference>
<gene>
    <name evidence="9" type="ORF">PLXY2_LOCUS11297</name>
</gene>
<evidence type="ECO:0000259" key="8">
    <source>
        <dbReference type="PROSITE" id="PS51460"/>
    </source>
</evidence>
<dbReference type="InterPro" id="IPR003108">
    <property type="entry name" value="GAR_dom"/>
</dbReference>
<feature type="coiled-coil region" evidence="5">
    <location>
        <begin position="74"/>
        <end position="122"/>
    </location>
</feature>
<sequence>MLRSPKHSNSEADLNKLDPENFTMRKRKHGDEFTDAFNEFAKEMMGTLNNWKMEFEEKITEANKTVSSVIQRDLAKLTETTMTLKEEIKNVRKEYGEMKSSINKLNAKQKETSDEIVSLQKSAQFNSDQLDGISVKVEGLSQDVKKANLLDAQVKDLKHQNKVLKLEMNNNDQRDRILNLEILGIPEQPNENLATIIWTLLKKVDDNISSDEIERVHRVTPKLKVQGRPRIIVAKLKSRLQKDTIISKVRKLKLTTEDIGFNGQPKNVRGLRTKCLSFRLNVISHNYDIIVITESWLHDGIFDSEISSKNYDVFRLDRDLTHGDKTTGGGVLMLVRSSLCAALRPPAPAPPASPPASATEMLWVTVPARALASSVDLHLGVIYVPPETRSIPIDVDNFTHATRALVDSNAHDNYLLLVRRVSVIRDLGVLLDEKLLFDQHIDMVTEKAYKNLGFVLRSYSYIDGCRQNGLLTLEARRTVLDMCLLYDIVRSRVDCPDLGADPVPPGSRWVTGCLAGHGVTLSYELEQLVIGQAAGRSGSRLANLRLTVIRTAKGAADKERSISYLSGENFLDVLDNGVELCQLAATIHDRARDALDNGLLVGPVPQIRGRCWQRAARRSFFSRDNTENFLTFCRELGVHENLLFESDDLVLHNQPRQVILCLLEVARLATRYGVEPPGLVQLEKEIAAEERDSGLHSALSDAAWQFRDSSPEPMREKSIAAPPPSSPEPDDRNASSGVDDTDDAKSEGTVDSSDSDVPLKPTNELDKRVQLVTRLMERGCSCGAGRCSKLLKVKKVGEGRYNIAGRNVFIRLLKGRHMMVRVGGGWDTLEHFLSRHEPCQVRLVTQGRRGGALLPLPPPPAPLSPAASTGKLSPTPSSGKLSPAPSSGKLSPISKASSGKISPVDRALTRSSTVSPVQSSRASTTSPVSRKTSSGKSSPLDNRRTSTPKPSTAKQRSALTLPLKEADKVRPRKQSAPAGFSPRTPPEPRQALTSLQPKKSRSMSLAPSETKFCGSERLNKARSLAATPTDMPRKTRSQSVVTAPVTDAKKAFCGTDKLNTMAKKTRSASLATTPVGFRPLNKSVSATLPGVTQAAIEESIRLSLAASIADESSKPFLHIKAKYRSPPPRECGRKMALTSQLSRPISVPVRASVTPNKRRYTYYNKMFPPMSYELPRPFSISLV</sequence>
<dbReference type="SUPFAM" id="SSF47576">
    <property type="entry name" value="Calponin-homology domain, CH-domain"/>
    <property type="match status" value="1"/>
</dbReference>
<keyword evidence="5" id="KW-0175">Coiled coil</keyword>
<dbReference type="Pfam" id="PF00307">
    <property type="entry name" value="CH"/>
    <property type="match status" value="1"/>
</dbReference>
<dbReference type="PANTHER" id="PTHR46756:SF13">
    <property type="entry name" value="GROWTH ARREST-SPECIFIC PROTEIN 2"/>
    <property type="match status" value="1"/>
</dbReference>
<dbReference type="EMBL" id="CAJHNJ030000056">
    <property type="protein sequence ID" value="CAG9133037.1"/>
    <property type="molecule type" value="Genomic_DNA"/>
</dbReference>
<evidence type="ECO:0000313" key="9">
    <source>
        <dbReference type="EMBL" id="CAG9133037.1"/>
    </source>
</evidence>
<organism evidence="9 10">
    <name type="scientific">Plutella xylostella</name>
    <name type="common">Diamondback moth</name>
    <name type="synonym">Plutella maculipennis</name>
    <dbReference type="NCBI Taxonomy" id="51655"/>
    <lineage>
        <taxon>Eukaryota</taxon>
        <taxon>Metazoa</taxon>
        <taxon>Ecdysozoa</taxon>
        <taxon>Arthropoda</taxon>
        <taxon>Hexapoda</taxon>
        <taxon>Insecta</taxon>
        <taxon>Pterygota</taxon>
        <taxon>Neoptera</taxon>
        <taxon>Endopterygota</taxon>
        <taxon>Lepidoptera</taxon>
        <taxon>Glossata</taxon>
        <taxon>Ditrysia</taxon>
        <taxon>Yponomeutoidea</taxon>
        <taxon>Plutellidae</taxon>
        <taxon>Plutella</taxon>
    </lineage>
</organism>
<keyword evidence="3" id="KW-0206">Cytoskeleton</keyword>
<feature type="coiled-coil region" evidence="5">
    <location>
        <begin position="147"/>
        <end position="174"/>
    </location>
</feature>
<dbReference type="CDD" id="cd21204">
    <property type="entry name" value="CH_GAS2-like"/>
    <property type="match status" value="1"/>
</dbReference>
<dbReference type="SUPFAM" id="SSF143575">
    <property type="entry name" value="GAS2 domain-like"/>
    <property type="match status" value="1"/>
</dbReference>
<keyword evidence="2" id="KW-0963">Cytoplasm</keyword>
<dbReference type="InterPro" id="IPR036872">
    <property type="entry name" value="CH_dom_sf"/>
</dbReference>
<dbReference type="Pfam" id="PF02187">
    <property type="entry name" value="GAS2"/>
    <property type="match status" value="1"/>
</dbReference>
<dbReference type="Gene3D" id="1.10.418.10">
    <property type="entry name" value="Calponin-like domain"/>
    <property type="match status" value="1"/>
</dbReference>
<dbReference type="InterPro" id="IPR036691">
    <property type="entry name" value="Endo/exonu/phosph_ase_sf"/>
</dbReference>
<dbReference type="PROSITE" id="PS50021">
    <property type="entry name" value="CH"/>
    <property type="match status" value="1"/>
</dbReference>
<comment type="similarity">
    <text evidence="4">Belongs to the GAS2 family.</text>
</comment>
<dbReference type="InterPro" id="IPR036534">
    <property type="entry name" value="GAR_dom_sf"/>
</dbReference>
<feature type="domain" description="Calponin-homology (CH)" evidence="7">
    <location>
        <begin position="542"/>
        <end position="669"/>
    </location>
</feature>
<keyword evidence="10" id="KW-1185">Reference proteome</keyword>
<evidence type="ECO:0000256" key="4">
    <source>
        <dbReference type="ARBA" id="ARBA00038441"/>
    </source>
</evidence>
<evidence type="ECO:0000256" key="6">
    <source>
        <dbReference type="SAM" id="MobiDB-lite"/>
    </source>
</evidence>
<dbReference type="GO" id="GO:0051015">
    <property type="term" value="F:actin filament binding"/>
    <property type="evidence" value="ECO:0007669"/>
    <property type="project" value="TreeGrafter"/>
</dbReference>
<evidence type="ECO:0000256" key="5">
    <source>
        <dbReference type="SAM" id="Coils"/>
    </source>
</evidence>
<evidence type="ECO:0000256" key="3">
    <source>
        <dbReference type="ARBA" id="ARBA00023212"/>
    </source>
</evidence>
<dbReference type="Gene3D" id="3.60.10.10">
    <property type="entry name" value="Endonuclease/exonuclease/phosphatase"/>
    <property type="match status" value="1"/>
</dbReference>
<dbReference type="AlphaFoldDB" id="A0A8S4G0V6"/>
<feature type="compositionally biased region" description="Polar residues" evidence="6">
    <location>
        <begin position="870"/>
        <end position="900"/>
    </location>
</feature>
<evidence type="ECO:0000256" key="1">
    <source>
        <dbReference type="ARBA" id="ARBA00004245"/>
    </source>
</evidence>
<protein>
    <submittedName>
        <fullName evidence="9">(diamondback moth) hypothetical protein</fullName>
    </submittedName>
</protein>
<comment type="caution">
    <text evidence="9">The sequence shown here is derived from an EMBL/GenBank/DDBJ whole genome shotgun (WGS) entry which is preliminary data.</text>
</comment>
<dbReference type="PANTHER" id="PTHR46756">
    <property type="entry name" value="TRANSGELIN"/>
    <property type="match status" value="1"/>
</dbReference>
<dbReference type="InterPro" id="IPR001715">
    <property type="entry name" value="CH_dom"/>
</dbReference>
<proteinExistence type="inferred from homology"/>
<dbReference type="SMART" id="SM00243">
    <property type="entry name" value="GAS2"/>
    <property type="match status" value="1"/>
</dbReference>
<comment type="subcellular location">
    <subcellularLocation>
        <location evidence="1">Cytoplasm</location>
        <location evidence="1">Cytoskeleton</location>
    </subcellularLocation>
</comment>
<feature type="domain" description="GAR" evidence="8">
    <location>
        <begin position="763"/>
        <end position="840"/>
    </location>
</feature>
<evidence type="ECO:0000259" key="7">
    <source>
        <dbReference type="PROSITE" id="PS50021"/>
    </source>
</evidence>
<dbReference type="SMART" id="SM00033">
    <property type="entry name" value="CH"/>
    <property type="match status" value="1"/>
</dbReference>
<dbReference type="Gene3D" id="3.30.70.1820">
    <property type="entry name" value="L1 transposable element, RRM domain"/>
    <property type="match status" value="1"/>
</dbReference>
<evidence type="ECO:0000256" key="2">
    <source>
        <dbReference type="ARBA" id="ARBA00022490"/>
    </source>
</evidence>
<dbReference type="GO" id="GO:0008017">
    <property type="term" value="F:microtubule binding"/>
    <property type="evidence" value="ECO:0007669"/>
    <property type="project" value="InterPro"/>
</dbReference>
<reference evidence="9" key="1">
    <citation type="submission" date="2020-11" db="EMBL/GenBank/DDBJ databases">
        <authorList>
            <person name="Whiteford S."/>
        </authorList>
    </citation>
    <scope>NUCLEOTIDE SEQUENCE</scope>
</reference>
<dbReference type="GO" id="GO:0051764">
    <property type="term" value="P:actin crosslink formation"/>
    <property type="evidence" value="ECO:0007669"/>
    <property type="project" value="TreeGrafter"/>
</dbReference>
<feature type="region of interest" description="Disordered" evidence="6">
    <location>
        <begin position="850"/>
        <end position="1010"/>
    </location>
</feature>
<feature type="region of interest" description="Disordered" evidence="6">
    <location>
        <begin position="710"/>
        <end position="763"/>
    </location>
</feature>
<dbReference type="GO" id="GO:0005884">
    <property type="term" value="C:actin filament"/>
    <property type="evidence" value="ECO:0007669"/>
    <property type="project" value="TreeGrafter"/>
</dbReference>
<accession>A0A8S4G0V6</accession>
<dbReference type="PROSITE" id="PS51460">
    <property type="entry name" value="GAR"/>
    <property type="match status" value="1"/>
</dbReference>
<dbReference type="Proteomes" id="UP000653454">
    <property type="component" value="Unassembled WGS sequence"/>
</dbReference>
<name>A0A8S4G0V6_PLUXY</name>
<dbReference type="Gene3D" id="3.30.920.20">
    <property type="entry name" value="Gas2-like domain"/>
    <property type="match status" value="1"/>
</dbReference>
<evidence type="ECO:0000313" key="10">
    <source>
        <dbReference type="Proteomes" id="UP000653454"/>
    </source>
</evidence>
<dbReference type="GO" id="GO:0008093">
    <property type="term" value="F:cytoskeletal anchor activity"/>
    <property type="evidence" value="ECO:0007669"/>
    <property type="project" value="TreeGrafter"/>
</dbReference>
<feature type="compositionally biased region" description="Polar residues" evidence="6">
    <location>
        <begin position="991"/>
        <end position="1007"/>
    </location>
</feature>